<sequence>MSIKEDKLIINYNYNSIVKVPESVKIISAGGSLHFIGPLGYSRFNLYKLNLLGIDRVGLFLERNQNRRVIVIKVMSTRKSYLHLYRSILESKCFGVSRGFLVYLDIFGIGYRVAITGFENIMTTGRKYLNELLTFKLGYSHDIGVTLPEGARAYVQSATSICLFGIEKNQLTQLAHSIRALRKPGAYKQKGIQLSTEKLKFKTGKKK</sequence>
<keyword evidence="8" id="KW-1185">Reference proteome</keyword>
<dbReference type="InterPro" id="IPR000702">
    <property type="entry name" value="Ribosomal_uL6-like"/>
</dbReference>
<proteinExistence type="inferred from homology"/>
<comment type="function">
    <text evidence="5">This protein binds to the 23S rRNA, and is important in its secondary structure. It is located near the subunit interface in the base of the L7/L12 stalk, and near the tRNA binding site of the peptidyltransferase center.</text>
</comment>
<evidence type="ECO:0000256" key="4">
    <source>
        <dbReference type="RuleBase" id="RU003869"/>
    </source>
</evidence>
<dbReference type="SUPFAM" id="SSF56053">
    <property type="entry name" value="Ribosomal protein L6"/>
    <property type="match status" value="1"/>
</dbReference>
<keyword evidence="5" id="KW-0699">rRNA-binding</keyword>
<evidence type="ECO:0000256" key="2">
    <source>
        <dbReference type="ARBA" id="ARBA00023274"/>
    </source>
</evidence>
<organism evidence="7 8">
    <name type="scientific">Paenibacillus roseus</name>
    <dbReference type="NCBI Taxonomy" id="2798579"/>
    <lineage>
        <taxon>Bacteria</taxon>
        <taxon>Bacillati</taxon>
        <taxon>Bacillota</taxon>
        <taxon>Bacilli</taxon>
        <taxon>Bacillales</taxon>
        <taxon>Paenibacillaceae</taxon>
        <taxon>Paenibacillus</taxon>
    </lineage>
</organism>
<dbReference type="InterPro" id="IPR019906">
    <property type="entry name" value="Ribosomal_uL6_bac-type"/>
</dbReference>
<dbReference type="EMBL" id="JAELUP010000049">
    <property type="protein sequence ID" value="MBJ6361776.1"/>
    <property type="molecule type" value="Genomic_DNA"/>
</dbReference>
<dbReference type="PANTHER" id="PTHR11655">
    <property type="entry name" value="60S/50S RIBOSOMAL PROTEIN L6/L9"/>
    <property type="match status" value="1"/>
</dbReference>
<dbReference type="InterPro" id="IPR036789">
    <property type="entry name" value="Ribosomal_uL6-like_a/b-dom_sf"/>
</dbReference>
<comment type="similarity">
    <text evidence="4">Belongs to the universal ribosomal protein uL6 family.</text>
</comment>
<evidence type="ECO:0000313" key="8">
    <source>
        <dbReference type="Proteomes" id="UP000640274"/>
    </source>
</evidence>
<evidence type="ECO:0000256" key="3">
    <source>
        <dbReference type="ARBA" id="ARBA00035454"/>
    </source>
</evidence>
<evidence type="ECO:0000256" key="1">
    <source>
        <dbReference type="ARBA" id="ARBA00022980"/>
    </source>
</evidence>
<dbReference type="PRINTS" id="PR00059">
    <property type="entry name" value="RIBOSOMALL6"/>
</dbReference>
<protein>
    <recommendedName>
        <fullName evidence="3 5">50S ribosomal protein L6</fullName>
    </recommendedName>
</protein>
<dbReference type="Pfam" id="PF00347">
    <property type="entry name" value="Ribosomal_L6"/>
    <property type="match status" value="1"/>
</dbReference>
<gene>
    <name evidence="7" type="primary">rplF</name>
    <name evidence="7" type="ORF">JFN88_10900</name>
</gene>
<dbReference type="GO" id="GO:1990904">
    <property type="term" value="C:ribonucleoprotein complex"/>
    <property type="evidence" value="ECO:0007669"/>
    <property type="project" value="UniProtKB-KW"/>
</dbReference>
<dbReference type="Gene3D" id="3.90.930.12">
    <property type="entry name" value="Ribosomal protein L6, alpha-beta domain"/>
    <property type="match status" value="1"/>
</dbReference>
<dbReference type="Proteomes" id="UP000640274">
    <property type="component" value="Unassembled WGS sequence"/>
</dbReference>
<comment type="caution">
    <text evidence="7">The sequence shown here is derived from an EMBL/GenBank/DDBJ whole genome shotgun (WGS) entry which is preliminary data.</text>
</comment>
<dbReference type="GO" id="GO:0005840">
    <property type="term" value="C:ribosome"/>
    <property type="evidence" value="ECO:0007669"/>
    <property type="project" value="UniProtKB-KW"/>
</dbReference>
<dbReference type="GO" id="GO:0019843">
    <property type="term" value="F:rRNA binding"/>
    <property type="evidence" value="ECO:0007669"/>
    <property type="project" value="UniProtKB-KW"/>
</dbReference>
<evidence type="ECO:0000256" key="5">
    <source>
        <dbReference type="RuleBase" id="RU003870"/>
    </source>
</evidence>
<dbReference type="InterPro" id="IPR020040">
    <property type="entry name" value="Ribosomal_uL6_a/b-dom"/>
</dbReference>
<dbReference type="GO" id="GO:0002181">
    <property type="term" value="P:cytoplasmic translation"/>
    <property type="evidence" value="ECO:0007669"/>
    <property type="project" value="TreeGrafter"/>
</dbReference>
<keyword evidence="1 4" id="KW-0689">Ribosomal protein</keyword>
<dbReference type="PANTHER" id="PTHR11655:SF14">
    <property type="entry name" value="LARGE RIBOSOMAL SUBUNIT PROTEIN UL6M"/>
    <property type="match status" value="1"/>
</dbReference>
<keyword evidence="5" id="KW-0694">RNA-binding</keyword>
<accession>A0A934J6R6</accession>
<evidence type="ECO:0000259" key="6">
    <source>
        <dbReference type="Pfam" id="PF00347"/>
    </source>
</evidence>
<keyword evidence="2 4" id="KW-0687">Ribonucleoprotein</keyword>
<name>A0A934J6R6_9BACL</name>
<evidence type="ECO:0000313" key="7">
    <source>
        <dbReference type="EMBL" id="MBJ6361776.1"/>
    </source>
</evidence>
<dbReference type="GO" id="GO:0003735">
    <property type="term" value="F:structural constituent of ribosome"/>
    <property type="evidence" value="ECO:0007669"/>
    <property type="project" value="InterPro"/>
</dbReference>
<reference evidence="7" key="1">
    <citation type="submission" date="2020-12" db="EMBL/GenBank/DDBJ databases">
        <authorList>
            <person name="Huq M.A."/>
        </authorList>
    </citation>
    <scope>NUCLEOTIDE SEQUENCE</scope>
    <source>
        <strain evidence="7">MAHUQ-46</strain>
    </source>
</reference>
<feature type="domain" description="Large ribosomal subunit protein uL6 alpha-beta" evidence="6">
    <location>
        <begin position="107"/>
        <end position="193"/>
    </location>
</feature>
<dbReference type="PIRSF" id="PIRSF002162">
    <property type="entry name" value="Ribosomal_L6"/>
    <property type="match status" value="1"/>
</dbReference>
<dbReference type="AlphaFoldDB" id="A0A934J6R6"/>